<dbReference type="GO" id="GO:0050291">
    <property type="term" value="F:sphingosine N-acyltransferase activity"/>
    <property type="evidence" value="ECO:0007669"/>
    <property type="project" value="InterPro"/>
</dbReference>
<feature type="compositionally biased region" description="Polar residues" evidence="1">
    <location>
        <begin position="81"/>
        <end position="94"/>
    </location>
</feature>
<keyword evidence="2" id="KW-0812">Transmembrane</keyword>
<keyword evidence="2" id="KW-1133">Transmembrane helix</keyword>
<dbReference type="EMBL" id="IACM01149588">
    <property type="protein sequence ID" value="LAB39528.1"/>
    <property type="molecule type" value="Transcribed_RNA"/>
</dbReference>
<dbReference type="GO" id="GO:0046513">
    <property type="term" value="P:ceramide biosynthetic process"/>
    <property type="evidence" value="ECO:0007669"/>
    <property type="project" value="InterPro"/>
</dbReference>
<evidence type="ECO:0000313" key="3">
    <source>
        <dbReference type="EMBL" id="LAB39528.1"/>
    </source>
</evidence>
<evidence type="ECO:0000256" key="2">
    <source>
        <dbReference type="SAM" id="Phobius"/>
    </source>
</evidence>
<feature type="region of interest" description="Disordered" evidence="1">
    <location>
        <begin position="60"/>
        <end position="111"/>
    </location>
</feature>
<accession>A0A2D4N2G6</accession>
<name>A0A2D4N2G6_9SAUR</name>
<keyword evidence="2" id="KW-0472">Membrane</keyword>
<reference evidence="3" key="1">
    <citation type="submission" date="2017-07" db="EMBL/GenBank/DDBJ databases">
        <authorList>
            <person name="Mikheyev A."/>
            <person name="Grau M."/>
        </authorList>
    </citation>
    <scope>NUCLEOTIDE SEQUENCE</scope>
    <source>
        <tissue evidence="3">Venom_gland</tissue>
    </source>
</reference>
<dbReference type="InterPro" id="IPR016439">
    <property type="entry name" value="Lag1/Lac1-like"/>
</dbReference>
<evidence type="ECO:0008006" key="4">
    <source>
        <dbReference type="Google" id="ProtNLM"/>
    </source>
</evidence>
<feature type="transmembrane region" description="Helical" evidence="2">
    <location>
        <begin position="29"/>
        <end position="51"/>
    </location>
</feature>
<sequence length="111" mass="12838">MQTFSSLISRILNSTMFESWELVGPYPSWWLFNSLLLILQVLHIIWSYFIIRIACKAMARGKVSRDERSDVESSSEDDDVTSNNRKGIINTSSNDRNRINGHVISDQWAEE</sequence>
<dbReference type="PANTHER" id="PTHR12560">
    <property type="entry name" value="LONGEVITY ASSURANCE FACTOR 1 LAG1"/>
    <property type="match status" value="1"/>
</dbReference>
<protein>
    <recommendedName>
        <fullName evidence="4">TLC domain-containing protein</fullName>
    </recommendedName>
</protein>
<dbReference type="GO" id="GO:0016020">
    <property type="term" value="C:membrane"/>
    <property type="evidence" value="ECO:0007669"/>
    <property type="project" value="GOC"/>
</dbReference>
<evidence type="ECO:0000256" key="1">
    <source>
        <dbReference type="SAM" id="MobiDB-lite"/>
    </source>
</evidence>
<proteinExistence type="predicted"/>
<reference evidence="3" key="2">
    <citation type="submission" date="2017-11" db="EMBL/GenBank/DDBJ databases">
        <title>Coralsnake Venomics: Analyses of Venom Gland Transcriptomes and Proteomes of Six Brazilian Taxa.</title>
        <authorList>
            <person name="Aird S.D."/>
            <person name="Jorge da Silva N."/>
            <person name="Qiu L."/>
            <person name="Villar-Briones A."/>
            <person name="Aparecida-Saddi V."/>
            <person name="Campos-Telles M.P."/>
            <person name="Grau M."/>
            <person name="Mikheyev A.S."/>
        </authorList>
    </citation>
    <scope>NUCLEOTIDE SEQUENCE</scope>
    <source>
        <tissue evidence="3">Venom_gland</tissue>
    </source>
</reference>
<dbReference type="PANTHER" id="PTHR12560:SF8">
    <property type="entry name" value="CERAMIDE SYNTHASE 5"/>
    <property type="match status" value="1"/>
</dbReference>
<dbReference type="AlphaFoldDB" id="A0A2D4N2G6"/>
<organism evidence="3">
    <name type="scientific">Micrurus spixii</name>
    <name type="common">Amazon coral snake</name>
    <dbReference type="NCBI Taxonomy" id="129469"/>
    <lineage>
        <taxon>Eukaryota</taxon>
        <taxon>Metazoa</taxon>
        <taxon>Chordata</taxon>
        <taxon>Craniata</taxon>
        <taxon>Vertebrata</taxon>
        <taxon>Euteleostomi</taxon>
        <taxon>Lepidosauria</taxon>
        <taxon>Squamata</taxon>
        <taxon>Bifurcata</taxon>
        <taxon>Unidentata</taxon>
        <taxon>Episquamata</taxon>
        <taxon>Toxicofera</taxon>
        <taxon>Serpentes</taxon>
        <taxon>Colubroidea</taxon>
        <taxon>Elapidae</taxon>
        <taxon>Elapinae</taxon>
        <taxon>Micrurus</taxon>
    </lineage>
</organism>